<dbReference type="Proteomes" id="UP001209878">
    <property type="component" value="Unassembled WGS sequence"/>
</dbReference>
<dbReference type="EMBL" id="JAODUO010001061">
    <property type="protein sequence ID" value="KAK2171462.1"/>
    <property type="molecule type" value="Genomic_DNA"/>
</dbReference>
<keyword evidence="2" id="KW-1185">Reference proteome</keyword>
<sequence length="117" mass="13583">MSCCDTLWCLSLGVPYEFDFESSHKHWNDDSVLTQVTRLTRTYSSYVNRVNLLQQMTPMTNFIFLDKIVQSVEMYLPEEHRTDPDHSLTSTIAKTMTNAFTNCETVEECISDVDTNR</sequence>
<name>A0AAD9KHN0_RIDPI</name>
<protein>
    <submittedName>
        <fullName evidence="1">Uncharacterized protein</fullName>
    </submittedName>
</protein>
<dbReference type="AlphaFoldDB" id="A0AAD9KHN0"/>
<evidence type="ECO:0000313" key="1">
    <source>
        <dbReference type="EMBL" id="KAK2171462.1"/>
    </source>
</evidence>
<comment type="caution">
    <text evidence="1">The sequence shown here is derived from an EMBL/GenBank/DDBJ whole genome shotgun (WGS) entry which is preliminary data.</text>
</comment>
<accession>A0AAD9KHN0</accession>
<evidence type="ECO:0000313" key="2">
    <source>
        <dbReference type="Proteomes" id="UP001209878"/>
    </source>
</evidence>
<organism evidence="1 2">
    <name type="scientific">Ridgeia piscesae</name>
    <name type="common">Tubeworm</name>
    <dbReference type="NCBI Taxonomy" id="27915"/>
    <lineage>
        <taxon>Eukaryota</taxon>
        <taxon>Metazoa</taxon>
        <taxon>Spiralia</taxon>
        <taxon>Lophotrochozoa</taxon>
        <taxon>Annelida</taxon>
        <taxon>Polychaeta</taxon>
        <taxon>Sedentaria</taxon>
        <taxon>Canalipalpata</taxon>
        <taxon>Sabellida</taxon>
        <taxon>Siboglinidae</taxon>
        <taxon>Ridgeia</taxon>
    </lineage>
</organism>
<proteinExistence type="predicted"/>
<gene>
    <name evidence="1" type="ORF">NP493_1062g00047</name>
</gene>
<reference evidence="1" key="1">
    <citation type="journal article" date="2023" name="Mol. Biol. Evol.">
        <title>Third-Generation Sequencing Reveals the Adaptive Role of the Epigenome in Three Deep-Sea Polychaetes.</title>
        <authorList>
            <person name="Perez M."/>
            <person name="Aroh O."/>
            <person name="Sun Y."/>
            <person name="Lan Y."/>
            <person name="Juniper S.K."/>
            <person name="Young C.R."/>
            <person name="Angers B."/>
            <person name="Qian P.Y."/>
        </authorList>
    </citation>
    <scope>NUCLEOTIDE SEQUENCE</scope>
    <source>
        <strain evidence="1">R07B-5</strain>
    </source>
</reference>